<keyword evidence="3" id="KW-1185">Reference proteome</keyword>
<sequence length="236" mass="25413">MEILFTALLIMHVIAGTTGLIAGPVSMVNKKGGRQHRFTGKLFFYAMMLVSVTAVSMATLPHHHSPFLLIIGVFSAYLVSSGYRVLYLKGLPKGQKVLSLDWAISLTMAAFAVYFILSGLTGGMGSSFGSVNVVSVVFGSIALLLVVKDMRKYTKAPADKNFWLYDHITRMIAGNIAAFTAFLVVNNSMLPPVVAWLGPTVIGTAVISFFITKYKLKARKGSAKDELVTVKIAAGS</sequence>
<proteinExistence type="predicted"/>
<feature type="transmembrane region" description="Helical" evidence="1">
    <location>
        <begin position="129"/>
        <end position="147"/>
    </location>
</feature>
<evidence type="ECO:0000256" key="1">
    <source>
        <dbReference type="SAM" id="Phobius"/>
    </source>
</evidence>
<feature type="transmembrane region" description="Helical" evidence="1">
    <location>
        <begin position="168"/>
        <end position="187"/>
    </location>
</feature>
<protein>
    <recommendedName>
        <fullName evidence="4">Membrane protein DUF2306</fullName>
    </recommendedName>
</protein>
<evidence type="ECO:0000313" key="2">
    <source>
        <dbReference type="EMBL" id="MFD1185473.1"/>
    </source>
</evidence>
<feature type="transmembrane region" description="Helical" evidence="1">
    <location>
        <begin position="98"/>
        <end position="117"/>
    </location>
</feature>
<feature type="transmembrane region" description="Helical" evidence="1">
    <location>
        <begin position="6"/>
        <end position="30"/>
    </location>
</feature>
<dbReference type="RefSeq" id="WP_377523228.1">
    <property type="nucleotide sequence ID" value="NZ_JBHTLD010000024.1"/>
</dbReference>
<keyword evidence="1" id="KW-0812">Transmembrane</keyword>
<keyword evidence="1" id="KW-1133">Transmembrane helix</keyword>
<dbReference type="Proteomes" id="UP001597094">
    <property type="component" value="Unassembled WGS sequence"/>
</dbReference>
<organism evidence="2 3">
    <name type="scientific">Pontibacter rugosus</name>
    <dbReference type="NCBI Taxonomy" id="1745966"/>
    <lineage>
        <taxon>Bacteria</taxon>
        <taxon>Pseudomonadati</taxon>
        <taxon>Bacteroidota</taxon>
        <taxon>Cytophagia</taxon>
        <taxon>Cytophagales</taxon>
        <taxon>Hymenobacteraceae</taxon>
        <taxon>Pontibacter</taxon>
    </lineage>
</organism>
<evidence type="ECO:0000313" key="3">
    <source>
        <dbReference type="Proteomes" id="UP001597094"/>
    </source>
</evidence>
<reference evidence="3" key="1">
    <citation type="journal article" date="2019" name="Int. J. Syst. Evol. Microbiol.">
        <title>The Global Catalogue of Microorganisms (GCM) 10K type strain sequencing project: providing services to taxonomists for standard genome sequencing and annotation.</title>
        <authorList>
            <consortium name="The Broad Institute Genomics Platform"/>
            <consortium name="The Broad Institute Genome Sequencing Center for Infectious Disease"/>
            <person name="Wu L."/>
            <person name="Ma J."/>
        </authorList>
    </citation>
    <scope>NUCLEOTIDE SEQUENCE [LARGE SCALE GENOMIC DNA]</scope>
    <source>
        <strain evidence="3">JCM 31319</strain>
    </source>
</reference>
<accession>A0ABW3SKT0</accession>
<feature type="transmembrane region" description="Helical" evidence="1">
    <location>
        <begin position="66"/>
        <end position="86"/>
    </location>
</feature>
<dbReference type="EMBL" id="JBHTLD010000024">
    <property type="protein sequence ID" value="MFD1185473.1"/>
    <property type="molecule type" value="Genomic_DNA"/>
</dbReference>
<feature type="transmembrane region" description="Helical" evidence="1">
    <location>
        <begin position="42"/>
        <end position="60"/>
    </location>
</feature>
<gene>
    <name evidence="2" type="ORF">ACFQ2O_04570</name>
</gene>
<evidence type="ECO:0008006" key="4">
    <source>
        <dbReference type="Google" id="ProtNLM"/>
    </source>
</evidence>
<feature type="transmembrane region" description="Helical" evidence="1">
    <location>
        <begin position="193"/>
        <end position="212"/>
    </location>
</feature>
<keyword evidence="1" id="KW-0472">Membrane</keyword>
<comment type="caution">
    <text evidence="2">The sequence shown here is derived from an EMBL/GenBank/DDBJ whole genome shotgun (WGS) entry which is preliminary data.</text>
</comment>
<name>A0ABW3SKT0_9BACT</name>